<dbReference type="CDD" id="cd00306">
    <property type="entry name" value="Peptidases_S8_S53"/>
    <property type="match status" value="1"/>
</dbReference>
<dbReference type="SUPFAM" id="SSF52743">
    <property type="entry name" value="Subtilisin-like"/>
    <property type="match status" value="1"/>
</dbReference>
<evidence type="ECO:0000256" key="6">
    <source>
        <dbReference type="SAM" id="MobiDB-lite"/>
    </source>
</evidence>
<dbReference type="PANTHER" id="PTHR43806:SF11">
    <property type="entry name" value="CEREVISIN-RELATED"/>
    <property type="match status" value="1"/>
</dbReference>
<evidence type="ECO:0000313" key="8">
    <source>
        <dbReference type="EMBL" id="KAK6346769.1"/>
    </source>
</evidence>
<feature type="region of interest" description="Disordered" evidence="6">
    <location>
        <begin position="280"/>
        <end position="347"/>
    </location>
</feature>
<dbReference type="InterPro" id="IPR050131">
    <property type="entry name" value="Peptidase_S8_subtilisin-like"/>
</dbReference>
<keyword evidence="2" id="KW-0645">Protease</keyword>
<dbReference type="AlphaFoldDB" id="A0AAV9UTT4"/>
<keyword evidence="4" id="KW-0720">Serine protease</keyword>
<evidence type="ECO:0000256" key="3">
    <source>
        <dbReference type="ARBA" id="ARBA00022801"/>
    </source>
</evidence>
<protein>
    <recommendedName>
        <fullName evidence="7">Peptidase S8/S53 domain-containing protein</fullName>
    </recommendedName>
</protein>
<sequence>MLAEPNPDRGKYIDASGHGTAVASMIIGERNGLAPNARIITVMMGEGSHTVLIDGLFKIYDDIIDRFKGVPIVINLSSGADLDTGLGNAQWRKPFYGNHARSTVRIFNSYKKLGNVAITMAAGNDPEDEPVVAWPQQLGMSPGLKDFAITVGGVDDDNDWLAFGNTSPWLRIWAPAAEVLVPRTGKGVRKNRWDGVKGTSFAAPQVAGMLAYFGGLGMSMKDAVQTMIDYAYPRYDSNKYKEDAGMFIVPYNGAYGIGCNGEGILSKGVNMKEIRSIVSSAKSRKQCETSSSSSSTSTSSSSSSETSSSSESSSDTSSTTTSTSTETTTTSDEASPSPSPEEFEIEEPKWGTNIPILYQGAAYFVVGAAIAGGIIALIVELTNHQNVTVNATVTATAGQTIELNDLIPSSLLVSATWPMAPTPTRRPASKPTTDTVHMTATLTEGKPAIGPVLPGQTGSVPLVPTRTIHGKPLVTTREIPGALPSLIIVCHPMSTYEKRPAYHRTEYKYVDRNLVSRAIPEVCQKDNRPPESGSSRKWWNKVFYPGSPEQFTLQLAWKSRYPDDDECREEFQELLDSCDVRPDNPRNWTAGGSHQIGDSIYRIQPGYIWRRDPAENFVSCFRHEERYNFQWMFAEVKYTVWGYGWNDAYDTTVNLEGPEDFRMELSDCGLFKFDWELTDRQEDNVDTGGVKHKSRPWEWRAEFSMKTDEGNDCVEDVLRRFSGSQNVTCANDPKNNMEK</sequence>
<dbReference type="InterPro" id="IPR036852">
    <property type="entry name" value="Peptidase_S8/S53_dom_sf"/>
</dbReference>
<dbReference type="InterPro" id="IPR015500">
    <property type="entry name" value="Peptidase_S8_subtilisin-rel"/>
</dbReference>
<organism evidence="8 9">
    <name type="scientific">Orbilia brochopaga</name>
    <dbReference type="NCBI Taxonomy" id="3140254"/>
    <lineage>
        <taxon>Eukaryota</taxon>
        <taxon>Fungi</taxon>
        <taxon>Dikarya</taxon>
        <taxon>Ascomycota</taxon>
        <taxon>Pezizomycotina</taxon>
        <taxon>Orbiliomycetes</taxon>
        <taxon>Orbiliales</taxon>
        <taxon>Orbiliaceae</taxon>
        <taxon>Orbilia</taxon>
    </lineage>
</organism>
<comment type="caution">
    <text evidence="8">The sequence shown here is derived from an EMBL/GenBank/DDBJ whole genome shotgun (WGS) entry which is preliminary data.</text>
</comment>
<evidence type="ECO:0000256" key="2">
    <source>
        <dbReference type="ARBA" id="ARBA00022670"/>
    </source>
</evidence>
<evidence type="ECO:0000313" key="9">
    <source>
        <dbReference type="Proteomes" id="UP001375240"/>
    </source>
</evidence>
<keyword evidence="9" id="KW-1185">Reference proteome</keyword>
<accession>A0AAV9UTT4</accession>
<evidence type="ECO:0000256" key="1">
    <source>
        <dbReference type="ARBA" id="ARBA00011073"/>
    </source>
</evidence>
<dbReference type="Gene3D" id="3.40.50.200">
    <property type="entry name" value="Peptidase S8/S53 domain"/>
    <property type="match status" value="1"/>
</dbReference>
<dbReference type="PROSITE" id="PS51892">
    <property type="entry name" value="SUBTILASE"/>
    <property type="match status" value="1"/>
</dbReference>
<dbReference type="InterPro" id="IPR000209">
    <property type="entry name" value="Peptidase_S8/S53_dom"/>
</dbReference>
<dbReference type="PROSITE" id="PS00138">
    <property type="entry name" value="SUBTILASE_SER"/>
    <property type="match status" value="1"/>
</dbReference>
<dbReference type="Proteomes" id="UP001375240">
    <property type="component" value="Unassembled WGS sequence"/>
</dbReference>
<dbReference type="InterPro" id="IPR023828">
    <property type="entry name" value="Peptidase_S8_Ser-AS"/>
</dbReference>
<dbReference type="Pfam" id="PF18647">
    <property type="entry name" value="Fungal_lectin_2"/>
    <property type="match status" value="1"/>
</dbReference>
<evidence type="ECO:0000256" key="5">
    <source>
        <dbReference type="PROSITE-ProRule" id="PRU01240"/>
    </source>
</evidence>
<dbReference type="PANTHER" id="PTHR43806">
    <property type="entry name" value="PEPTIDASE S8"/>
    <property type="match status" value="1"/>
</dbReference>
<dbReference type="PRINTS" id="PR00723">
    <property type="entry name" value="SUBTILISIN"/>
</dbReference>
<gene>
    <name evidence="8" type="ORF">TWF696_006879</name>
</gene>
<evidence type="ECO:0000256" key="4">
    <source>
        <dbReference type="ARBA" id="ARBA00022825"/>
    </source>
</evidence>
<name>A0AAV9UTT4_9PEZI</name>
<dbReference type="GO" id="GO:0004252">
    <property type="term" value="F:serine-type endopeptidase activity"/>
    <property type="evidence" value="ECO:0007669"/>
    <property type="project" value="InterPro"/>
</dbReference>
<dbReference type="Pfam" id="PF00082">
    <property type="entry name" value="Peptidase_S8"/>
    <property type="match status" value="1"/>
</dbReference>
<dbReference type="GO" id="GO:0006508">
    <property type="term" value="P:proteolysis"/>
    <property type="evidence" value="ECO:0007669"/>
    <property type="project" value="UniProtKB-KW"/>
</dbReference>
<dbReference type="EMBL" id="JAVHNQ010000005">
    <property type="protein sequence ID" value="KAK6346769.1"/>
    <property type="molecule type" value="Genomic_DNA"/>
</dbReference>
<keyword evidence="3" id="KW-0378">Hydrolase</keyword>
<evidence type="ECO:0000259" key="7">
    <source>
        <dbReference type="Pfam" id="PF00082"/>
    </source>
</evidence>
<comment type="similarity">
    <text evidence="1 5">Belongs to the peptidase S8 family.</text>
</comment>
<reference evidence="8 9" key="1">
    <citation type="submission" date="2019-10" db="EMBL/GenBank/DDBJ databases">
        <authorList>
            <person name="Palmer J.M."/>
        </authorList>
    </citation>
    <scope>NUCLEOTIDE SEQUENCE [LARGE SCALE GENOMIC DNA]</scope>
    <source>
        <strain evidence="8 9">TWF696</strain>
    </source>
</reference>
<comment type="caution">
    <text evidence="5">Lacks conserved residue(s) required for the propagation of feature annotation.</text>
</comment>
<feature type="domain" description="Peptidase S8/S53" evidence="7">
    <location>
        <begin position="11"/>
        <end position="212"/>
    </location>
</feature>
<feature type="compositionally biased region" description="Low complexity" evidence="6">
    <location>
        <begin position="288"/>
        <end position="336"/>
    </location>
</feature>
<proteinExistence type="inferred from homology"/>